<dbReference type="SUPFAM" id="SSF144206">
    <property type="entry name" value="NOB1 zinc finger-like"/>
    <property type="match status" value="1"/>
</dbReference>
<proteinExistence type="predicted"/>
<dbReference type="Proteomes" id="UP000327458">
    <property type="component" value="Unassembled WGS sequence"/>
</dbReference>
<dbReference type="InterPro" id="IPR036283">
    <property type="entry name" value="NOB1_Zf-like_sf"/>
</dbReference>
<evidence type="ECO:0000256" key="1">
    <source>
        <dbReference type="SAM" id="MobiDB-lite"/>
    </source>
</evidence>
<feature type="domain" description="Putative regulatory protein FmdB zinc ribbon" evidence="2">
    <location>
        <begin position="1"/>
        <end position="42"/>
    </location>
</feature>
<protein>
    <submittedName>
        <fullName evidence="5">Zinc ribbon domain-containing protein</fullName>
    </submittedName>
</protein>
<sequence length="85" mass="8943">MPTYQYRCTDCGNELEVVQKMMDNALTKCPKCGKETLERVISAEGGFVLKGSGFYGTDYNSSGSKSSSPPAAPGGCSTGTCPFAK</sequence>
<dbReference type="Proteomes" id="UP000489351">
    <property type="component" value="Unassembled WGS sequence"/>
</dbReference>
<evidence type="ECO:0000259" key="2">
    <source>
        <dbReference type="SMART" id="SM00834"/>
    </source>
</evidence>
<dbReference type="Proteomes" id="UP000279908">
    <property type="component" value="Unassembled WGS sequence"/>
</dbReference>
<dbReference type="PANTHER" id="PTHR34404">
    <property type="entry name" value="REGULATORY PROTEIN, FMDB FAMILY"/>
    <property type="match status" value="1"/>
</dbReference>
<dbReference type="SMART" id="SM00834">
    <property type="entry name" value="CxxC_CXXC_SSSS"/>
    <property type="match status" value="1"/>
</dbReference>
<gene>
    <name evidence="5" type="ORF">EKD02_01915</name>
    <name evidence="3" type="ORF">FP507_09405</name>
    <name evidence="4" type="ORF">GJ685_03895</name>
</gene>
<accession>A0A3S0MRB4</accession>
<dbReference type="PANTHER" id="PTHR34404:SF2">
    <property type="entry name" value="CONSERVED SERINE RICH PROTEIN"/>
    <property type="match status" value="1"/>
</dbReference>
<reference evidence="5 6" key="1">
    <citation type="submission" date="2018-12" db="EMBL/GenBank/DDBJ databases">
        <authorList>
            <person name="Lunina O.N."/>
            <person name="Grouzdev D.S."/>
            <person name="Gorlenko V.M."/>
            <person name="Savvichev A.S."/>
        </authorList>
    </citation>
    <scope>NUCLEOTIDE SEQUENCE [LARGE SCALE GENOMIC DNA]</scope>
    <source>
        <strain evidence="5 6">BrKhr-17</strain>
    </source>
</reference>
<dbReference type="Pfam" id="PF09723">
    <property type="entry name" value="Zn_ribbon_8"/>
    <property type="match status" value="1"/>
</dbReference>
<evidence type="ECO:0000313" key="5">
    <source>
        <dbReference type="EMBL" id="RTY39454.1"/>
    </source>
</evidence>
<dbReference type="EMBL" id="VMRG01000001">
    <property type="protein sequence ID" value="KAA6233221.1"/>
    <property type="molecule type" value="Genomic_DNA"/>
</dbReference>
<keyword evidence="8" id="KW-1185">Reference proteome</keyword>
<dbReference type="EMBL" id="WUBZ01000009">
    <property type="protein sequence ID" value="MWV54206.1"/>
    <property type="molecule type" value="Genomic_DNA"/>
</dbReference>
<dbReference type="RefSeq" id="WP_011890912.1">
    <property type="nucleotide sequence ID" value="NZ_CP041698.1"/>
</dbReference>
<evidence type="ECO:0000313" key="8">
    <source>
        <dbReference type="Proteomes" id="UP000489351"/>
    </source>
</evidence>
<feature type="compositionally biased region" description="Low complexity" evidence="1">
    <location>
        <begin position="61"/>
        <end position="75"/>
    </location>
</feature>
<evidence type="ECO:0000313" key="7">
    <source>
        <dbReference type="Proteomes" id="UP000327458"/>
    </source>
</evidence>
<dbReference type="InterPro" id="IPR013429">
    <property type="entry name" value="Regulatory_FmdB_Zinc_ribbon"/>
</dbReference>
<organism evidence="5 6">
    <name type="scientific">Chlorobium phaeovibrioides</name>
    <dbReference type="NCBI Taxonomy" id="1094"/>
    <lineage>
        <taxon>Bacteria</taxon>
        <taxon>Pseudomonadati</taxon>
        <taxon>Chlorobiota</taxon>
        <taxon>Chlorobiia</taxon>
        <taxon>Chlorobiales</taxon>
        <taxon>Chlorobiaceae</taxon>
        <taxon>Chlorobium/Pelodictyon group</taxon>
        <taxon>Chlorobium</taxon>
    </lineage>
</organism>
<evidence type="ECO:0000313" key="6">
    <source>
        <dbReference type="Proteomes" id="UP000279908"/>
    </source>
</evidence>
<reference evidence="3 7" key="2">
    <citation type="submission" date="2019-07" db="EMBL/GenBank/DDBJ databases">
        <title>Draft genome Sequence of Chlorobium phaeovibrioides sp. strain PhvTcv-s14, from the Phylum Chlorobi.</title>
        <authorList>
            <person name="Babenko V."/>
            <person name="Boldyreva D."/>
            <person name="Kanygina A."/>
            <person name="Selezneva O."/>
            <person name="Akopiyan T."/>
            <person name="Lunina O."/>
        </authorList>
    </citation>
    <scope>NUCLEOTIDE SEQUENCE [LARGE SCALE GENOMIC DNA]</scope>
    <source>
        <strain evidence="3 7">GrTcv12</strain>
    </source>
</reference>
<feature type="region of interest" description="Disordered" evidence="1">
    <location>
        <begin position="60"/>
        <end position="85"/>
    </location>
</feature>
<evidence type="ECO:0000313" key="4">
    <source>
        <dbReference type="EMBL" id="MWV54206.1"/>
    </source>
</evidence>
<reference evidence="4 8" key="3">
    <citation type="submission" date="2019-11" db="EMBL/GenBank/DDBJ databases">
        <title>Green- and brown-colored morphotypes of Chlorobia in the stratified aquatic ecosystems of Kandalaksha Gulf (White Sea): A model for study of the accessory genome evolution.</title>
        <authorList>
            <person name="Grouzdev D.S."/>
        </authorList>
    </citation>
    <scope>NUCLEOTIDE SEQUENCE [LARGE SCALE GENOMIC DNA]</scope>
    <source>
        <strain evidence="4 8">ZM</strain>
    </source>
</reference>
<dbReference type="AlphaFoldDB" id="A0A3S0MRB4"/>
<comment type="caution">
    <text evidence="5">The sequence shown here is derived from an EMBL/GenBank/DDBJ whole genome shotgun (WGS) entry which is preliminary data.</text>
</comment>
<dbReference type="NCBIfam" id="TIGR02605">
    <property type="entry name" value="CxxC_CxxC_SSSS"/>
    <property type="match status" value="1"/>
</dbReference>
<name>A0A3S0MRB4_CHLPH</name>
<dbReference type="OMA" id="PTYQYQC"/>
<dbReference type="EMBL" id="RXYK01000002">
    <property type="protein sequence ID" value="RTY39454.1"/>
    <property type="molecule type" value="Genomic_DNA"/>
</dbReference>
<dbReference type="Gene3D" id="2.20.28.30">
    <property type="entry name" value="RNA polymerase ii, chain L"/>
    <property type="match status" value="1"/>
</dbReference>
<evidence type="ECO:0000313" key="3">
    <source>
        <dbReference type="EMBL" id="KAA6233221.1"/>
    </source>
</evidence>